<dbReference type="RefSeq" id="WP_156700270.1">
    <property type="nucleotide sequence ID" value="NZ_CACRUP010000002.1"/>
</dbReference>
<dbReference type="Gene3D" id="1.10.1220.10">
    <property type="entry name" value="Met repressor-like"/>
    <property type="match status" value="1"/>
</dbReference>
<dbReference type="PANTHER" id="PTHR38781:SF1">
    <property type="entry name" value="ANTITOXIN DINJ-RELATED"/>
    <property type="match status" value="1"/>
</dbReference>
<accession>A0A6N2YW12</accession>
<dbReference type="PANTHER" id="PTHR38781">
    <property type="entry name" value="ANTITOXIN DINJ-RELATED"/>
    <property type="match status" value="1"/>
</dbReference>
<organism evidence="3">
    <name type="scientific">Peptoniphilus gorbachii</name>
    <dbReference type="NCBI Taxonomy" id="411567"/>
    <lineage>
        <taxon>Bacteria</taxon>
        <taxon>Bacillati</taxon>
        <taxon>Bacillota</taxon>
        <taxon>Tissierellia</taxon>
        <taxon>Tissierellales</taxon>
        <taxon>Peptoniphilaceae</taxon>
        <taxon>Peptoniphilus</taxon>
    </lineage>
</organism>
<comment type="similarity">
    <text evidence="1">Belongs to the RelB/DinJ antitoxin family.</text>
</comment>
<evidence type="ECO:0000256" key="1">
    <source>
        <dbReference type="ARBA" id="ARBA00010562"/>
    </source>
</evidence>
<evidence type="ECO:0000256" key="2">
    <source>
        <dbReference type="ARBA" id="ARBA00022649"/>
    </source>
</evidence>
<dbReference type="NCBIfam" id="TIGR02384">
    <property type="entry name" value="RelB_DinJ"/>
    <property type="match status" value="1"/>
</dbReference>
<sequence>MANVNIKIEENLKNEFEEVCDSLGMTRDEAFEIFARAVVEEAKIPFDVEENPIVEEFDEIESFKSYTKNL</sequence>
<proteinExistence type="inferred from homology"/>
<protein>
    <submittedName>
        <fullName evidence="3">RelB antitoxin</fullName>
    </submittedName>
</protein>
<dbReference type="EMBL" id="CACRUP010000002">
    <property type="protein sequence ID" value="VYT70147.1"/>
    <property type="molecule type" value="Genomic_DNA"/>
</dbReference>
<dbReference type="GO" id="GO:0006355">
    <property type="term" value="P:regulation of DNA-templated transcription"/>
    <property type="evidence" value="ECO:0007669"/>
    <property type="project" value="InterPro"/>
</dbReference>
<evidence type="ECO:0000313" key="3">
    <source>
        <dbReference type="EMBL" id="VYT70147.1"/>
    </source>
</evidence>
<dbReference type="AlphaFoldDB" id="A0A6N2YW12"/>
<reference evidence="3" key="1">
    <citation type="submission" date="2019-11" db="EMBL/GenBank/DDBJ databases">
        <authorList>
            <person name="Feng L."/>
        </authorList>
    </citation>
    <scope>NUCLEOTIDE SEQUENCE</scope>
    <source>
        <strain evidence="3">PgorbachiiLFYP46</strain>
    </source>
</reference>
<dbReference type="Pfam" id="PF04221">
    <property type="entry name" value="RelB"/>
    <property type="match status" value="1"/>
</dbReference>
<dbReference type="InterPro" id="IPR007337">
    <property type="entry name" value="RelB/DinJ"/>
</dbReference>
<name>A0A6N2YW12_9FIRM</name>
<keyword evidence="2" id="KW-1277">Toxin-antitoxin system</keyword>
<gene>
    <name evidence="3" type="ORF">PGLFYP46_00837</name>
</gene>
<dbReference type="InterPro" id="IPR013321">
    <property type="entry name" value="Arc_rbn_hlx_hlx"/>
</dbReference>
<dbReference type="GO" id="GO:0006351">
    <property type="term" value="P:DNA-templated transcription"/>
    <property type="evidence" value="ECO:0007669"/>
    <property type="project" value="TreeGrafter"/>
</dbReference>